<protein>
    <submittedName>
        <fullName evidence="1">Uncharacterized protein</fullName>
    </submittedName>
</protein>
<accession>U9TZU2</accession>
<sequence>MDYLLRNKKSNLQRFDNRFPSLAQGQNPKILSISEFHAQSNCTLQILTFFVFLKFRIFPSFDLLKISSF</sequence>
<organism evidence="1">
    <name type="scientific">Rhizophagus irregularis (strain DAOM 181602 / DAOM 197198 / MUCL 43194)</name>
    <name type="common">Arbuscular mycorrhizal fungus</name>
    <name type="synonym">Glomus intraradices</name>
    <dbReference type="NCBI Taxonomy" id="747089"/>
    <lineage>
        <taxon>Eukaryota</taxon>
        <taxon>Fungi</taxon>
        <taxon>Fungi incertae sedis</taxon>
        <taxon>Mucoromycota</taxon>
        <taxon>Glomeromycotina</taxon>
        <taxon>Glomeromycetes</taxon>
        <taxon>Glomerales</taxon>
        <taxon>Glomeraceae</taxon>
        <taxon>Rhizophagus</taxon>
    </lineage>
</organism>
<reference evidence="1" key="1">
    <citation type="submission" date="2013-07" db="EMBL/GenBank/DDBJ databases">
        <title>The genome of an arbuscular mycorrhizal fungus provides insights into the evolution of the oldest plant symbiosis.</title>
        <authorList>
            <consortium name="DOE Joint Genome Institute"/>
            <person name="Tisserant E."/>
            <person name="Malbreil M."/>
            <person name="Kuo A."/>
            <person name="Kohler A."/>
            <person name="Symeonidi A."/>
            <person name="Balestrini R."/>
            <person name="Charron P."/>
            <person name="Duensing N."/>
            <person name="Frei-dit-Frey N."/>
            <person name="Gianinazzi-Pearson V."/>
            <person name="Gilbert B."/>
            <person name="Handa Y."/>
            <person name="Hijri M."/>
            <person name="Kaul R."/>
            <person name="Kawaguchi M."/>
            <person name="Krajinski F."/>
            <person name="Lammers P."/>
            <person name="Lapierre D."/>
            <person name="Masclaux F.G."/>
            <person name="Murat C."/>
            <person name="Morin E."/>
            <person name="Ndikumana S."/>
            <person name="Pagni M."/>
            <person name="Petitpierre D."/>
            <person name="Requena N."/>
            <person name="Rosikiewicz P."/>
            <person name="Riley R."/>
            <person name="Saito K."/>
            <person name="San Clemente H."/>
            <person name="Shapiro H."/>
            <person name="van Tuinen D."/>
            <person name="Becard G."/>
            <person name="Bonfante P."/>
            <person name="Paszkowski U."/>
            <person name="Shachar-Hill Y."/>
            <person name="Young J.P."/>
            <person name="Sanders I.R."/>
            <person name="Henrissat B."/>
            <person name="Rensing S.A."/>
            <person name="Grigoriev I.V."/>
            <person name="Corradi N."/>
            <person name="Roux C."/>
            <person name="Martin F."/>
        </authorList>
    </citation>
    <scope>NUCLEOTIDE SEQUENCE</scope>
    <source>
        <strain evidence="1">DAOM 197198</strain>
    </source>
</reference>
<gene>
    <name evidence="1" type="ORF">GLOINDRAFT_26571</name>
</gene>
<dbReference type="HOGENOM" id="CLU_2777208_0_0_1"/>
<name>U9TZU2_RHIID</name>
<dbReference type="AlphaFoldDB" id="U9TZU2"/>
<proteinExistence type="predicted"/>
<dbReference type="EMBL" id="KI284392">
    <property type="protein sequence ID" value="ESA12942.1"/>
    <property type="molecule type" value="Genomic_DNA"/>
</dbReference>
<evidence type="ECO:0000313" key="1">
    <source>
        <dbReference type="EMBL" id="ESA12942.1"/>
    </source>
</evidence>